<organism evidence="3 4">
    <name type="scientific">Micromonospora chaiyaphumensis</name>
    <dbReference type="NCBI Taxonomy" id="307119"/>
    <lineage>
        <taxon>Bacteria</taxon>
        <taxon>Bacillati</taxon>
        <taxon>Actinomycetota</taxon>
        <taxon>Actinomycetes</taxon>
        <taxon>Micromonosporales</taxon>
        <taxon>Micromonosporaceae</taxon>
        <taxon>Micromonospora</taxon>
    </lineage>
</organism>
<feature type="region of interest" description="Disordered" evidence="1">
    <location>
        <begin position="191"/>
        <end position="274"/>
    </location>
</feature>
<sequence>MNGHRMDQETVERLLVGPVSDPQDGPQALVRFLAAVRADPHPQELSGEGAALQAFRRARAGDAVPVAVSPPRRRLRTGLLGAKLALGALLATATGGVALAAVTGNLPGPLGGGGGTPVTPSPGAGTDRPAAPTPGPSRPVAPSAGPTDVPGTPSGLAGLCTAYRAKKNADRGHALEAPPFAALVAAAGGRDKVPGYCDGLLDGKGKPTRSGGDPTAPRPSEDPTRGTSTGPTARVTGPPEPAPSSPAASLATTTHPDNRPAEKPDSVRPSSRPR</sequence>
<feature type="region of interest" description="Disordered" evidence="1">
    <location>
        <begin position="111"/>
        <end position="153"/>
    </location>
</feature>
<keyword evidence="2" id="KW-0472">Membrane</keyword>
<accession>A0A1C4X3Y1</accession>
<evidence type="ECO:0000313" key="3">
    <source>
        <dbReference type="EMBL" id="SCF03169.1"/>
    </source>
</evidence>
<keyword evidence="2" id="KW-0812">Transmembrane</keyword>
<feature type="transmembrane region" description="Helical" evidence="2">
    <location>
        <begin position="80"/>
        <end position="102"/>
    </location>
</feature>
<protein>
    <submittedName>
        <fullName evidence="3">Uncharacterized protein</fullName>
    </submittedName>
</protein>
<feature type="compositionally biased region" description="Basic and acidic residues" evidence="1">
    <location>
        <begin position="256"/>
        <end position="266"/>
    </location>
</feature>
<dbReference type="AlphaFoldDB" id="A0A1C4X3Y1"/>
<feature type="compositionally biased region" description="Low complexity" evidence="1">
    <location>
        <begin position="245"/>
        <end position="255"/>
    </location>
</feature>
<keyword evidence="2" id="KW-1133">Transmembrane helix</keyword>
<dbReference type="Proteomes" id="UP000199629">
    <property type="component" value="Unassembled WGS sequence"/>
</dbReference>
<evidence type="ECO:0000256" key="1">
    <source>
        <dbReference type="SAM" id="MobiDB-lite"/>
    </source>
</evidence>
<dbReference type="RefSeq" id="WP_139141862.1">
    <property type="nucleotide sequence ID" value="NZ_FMCS01000005.1"/>
</dbReference>
<dbReference type="EMBL" id="FMCS01000005">
    <property type="protein sequence ID" value="SCF03169.1"/>
    <property type="molecule type" value="Genomic_DNA"/>
</dbReference>
<proteinExistence type="predicted"/>
<name>A0A1C4X3Y1_9ACTN</name>
<feature type="compositionally biased region" description="Low complexity" evidence="1">
    <location>
        <begin position="117"/>
        <end position="126"/>
    </location>
</feature>
<evidence type="ECO:0000256" key="2">
    <source>
        <dbReference type="SAM" id="Phobius"/>
    </source>
</evidence>
<reference evidence="4" key="1">
    <citation type="submission" date="2016-06" db="EMBL/GenBank/DDBJ databases">
        <authorList>
            <person name="Varghese N."/>
            <person name="Submissions Spin"/>
        </authorList>
    </citation>
    <scope>NUCLEOTIDE SEQUENCE [LARGE SCALE GENOMIC DNA]</scope>
    <source>
        <strain evidence="4">DSM 45246</strain>
    </source>
</reference>
<gene>
    <name evidence="3" type="ORF">GA0070214_10596</name>
</gene>
<keyword evidence="4" id="KW-1185">Reference proteome</keyword>
<evidence type="ECO:0000313" key="4">
    <source>
        <dbReference type="Proteomes" id="UP000199629"/>
    </source>
</evidence>